<dbReference type="InterPro" id="IPR036865">
    <property type="entry name" value="CRAL-TRIO_dom_sf"/>
</dbReference>
<dbReference type="GO" id="GO:0016020">
    <property type="term" value="C:membrane"/>
    <property type="evidence" value="ECO:0007669"/>
    <property type="project" value="TreeGrafter"/>
</dbReference>
<dbReference type="GO" id="GO:1902936">
    <property type="term" value="F:phosphatidylinositol bisphosphate binding"/>
    <property type="evidence" value="ECO:0007669"/>
    <property type="project" value="TreeGrafter"/>
</dbReference>
<evidence type="ECO:0000313" key="2">
    <source>
        <dbReference type="EMBL" id="CAG6684271.1"/>
    </source>
</evidence>
<dbReference type="AlphaFoldDB" id="A0A8D8TC39"/>
<dbReference type="CDD" id="cd00170">
    <property type="entry name" value="SEC14"/>
    <property type="match status" value="1"/>
</dbReference>
<dbReference type="PANTHER" id="PTHR10174">
    <property type="entry name" value="ALPHA-TOCOPHEROL TRANSFER PROTEIN-RELATED"/>
    <property type="match status" value="1"/>
</dbReference>
<accession>A0A8D8TC39</accession>
<dbReference type="PROSITE" id="PS50191">
    <property type="entry name" value="CRAL_TRIO"/>
    <property type="match status" value="1"/>
</dbReference>
<dbReference type="EMBL" id="HBUF01266474">
    <property type="protein sequence ID" value="CAG6684271.1"/>
    <property type="molecule type" value="Transcribed_RNA"/>
</dbReference>
<dbReference type="InterPro" id="IPR001251">
    <property type="entry name" value="CRAL-TRIO_dom"/>
</dbReference>
<dbReference type="EMBL" id="HBUF01266472">
    <property type="protein sequence ID" value="CAG6684269.1"/>
    <property type="molecule type" value="Transcribed_RNA"/>
</dbReference>
<dbReference type="InterPro" id="IPR036273">
    <property type="entry name" value="CRAL/TRIO_N_dom_sf"/>
</dbReference>
<sequence length="311" mass="35944">MKTTSADEEYAKNSELKREDITALRKWREAQDGLPELSERDLIVFHQSCFYNEEDTKSCIQNYFKIRSKHPTYFSNRDPGSDCFKKYNDVIGYYILDGFTLEGYRVLLMRLINTSPSAYSFNDALKLYTMYSDVMFQSSGSCPGDLIVYDMAGTSFGHLPKLNVSGFRNMLQYLQEGLPVRLKGIHMINAIPFVDIVINMMTPFMKKELLDMFQVSTSCEVLNKLLPSRMIPKEYGGDGKSLPELHANDVKRMEPEGDSHTYGGTPPSSWEKSRNLVEFLYYLRIFVWVKRGSLEPTTWKNLFLHFLHVIT</sequence>
<protein>
    <submittedName>
        <fullName evidence="2">Alpha-tocopherol transfer protein-like</fullName>
    </submittedName>
</protein>
<dbReference type="EMBL" id="HBUF01266471">
    <property type="protein sequence ID" value="CAG6684268.1"/>
    <property type="molecule type" value="Transcribed_RNA"/>
</dbReference>
<dbReference type="PRINTS" id="PR00180">
    <property type="entry name" value="CRETINALDHBP"/>
</dbReference>
<name>A0A8D8TC39_9HEMI</name>
<dbReference type="EMBL" id="HBUF01266473">
    <property type="protein sequence ID" value="CAG6684270.1"/>
    <property type="molecule type" value="Transcribed_RNA"/>
</dbReference>
<dbReference type="Gene3D" id="1.20.5.1200">
    <property type="entry name" value="Alpha-tocopherol transfer"/>
    <property type="match status" value="1"/>
</dbReference>
<dbReference type="PANTHER" id="PTHR10174:SF213">
    <property type="entry name" value="CRAL-TRIO DOMAIN-CONTAINING PROTEIN"/>
    <property type="match status" value="1"/>
</dbReference>
<dbReference type="Pfam" id="PF00650">
    <property type="entry name" value="CRAL_TRIO"/>
    <property type="match status" value="1"/>
</dbReference>
<feature type="domain" description="CRAL-TRIO" evidence="1">
    <location>
        <begin position="147"/>
        <end position="243"/>
    </location>
</feature>
<dbReference type="SUPFAM" id="SSF52087">
    <property type="entry name" value="CRAL/TRIO domain"/>
    <property type="match status" value="1"/>
</dbReference>
<evidence type="ECO:0000259" key="1">
    <source>
        <dbReference type="PROSITE" id="PS50191"/>
    </source>
</evidence>
<dbReference type="Gene3D" id="3.40.525.10">
    <property type="entry name" value="CRAL-TRIO lipid binding domain"/>
    <property type="match status" value="1"/>
</dbReference>
<proteinExistence type="predicted"/>
<reference evidence="2" key="1">
    <citation type="submission" date="2021-05" db="EMBL/GenBank/DDBJ databases">
        <authorList>
            <person name="Alioto T."/>
            <person name="Alioto T."/>
            <person name="Gomez Garrido J."/>
        </authorList>
    </citation>
    <scope>NUCLEOTIDE SEQUENCE</scope>
</reference>
<organism evidence="2">
    <name type="scientific">Cacopsylla melanoneura</name>
    <dbReference type="NCBI Taxonomy" id="428564"/>
    <lineage>
        <taxon>Eukaryota</taxon>
        <taxon>Metazoa</taxon>
        <taxon>Ecdysozoa</taxon>
        <taxon>Arthropoda</taxon>
        <taxon>Hexapoda</taxon>
        <taxon>Insecta</taxon>
        <taxon>Pterygota</taxon>
        <taxon>Neoptera</taxon>
        <taxon>Paraneoptera</taxon>
        <taxon>Hemiptera</taxon>
        <taxon>Sternorrhyncha</taxon>
        <taxon>Psylloidea</taxon>
        <taxon>Psyllidae</taxon>
        <taxon>Psyllinae</taxon>
        <taxon>Cacopsylla</taxon>
    </lineage>
</organism>
<dbReference type="SUPFAM" id="SSF46938">
    <property type="entry name" value="CRAL/TRIO N-terminal domain"/>
    <property type="match status" value="1"/>
</dbReference>
<dbReference type="SMART" id="SM00516">
    <property type="entry name" value="SEC14"/>
    <property type="match status" value="1"/>
</dbReference>